<evidence type="ECO:0000259" key="6">
    <source>
        <dbReference type="Pfam" id="PF03876"/>
    </source>
</evidence>
<dbReference type="GO" id="GO:0006384">
    <property type="term" value="P:transcription initiation at RNA polymerase III promoter"/>
    <property type="evidence" value="ECO:0007669"/>
    <property type="project" value="TreeGrafter"/>
</dbReference>
<evidence type="ECO:0000313" key="9">
    <source>
        <dbReference type="Proteomes" id="UP001230188"/>
    </source>
</evidence>
<evidence type="ECO:0000256" key="5">
    <source>
        <dbReference type="ARBA" id="ARBA00023242"/>
    </source>
</evidence>
<comment type="similarity">
    <text evidence="2">Belongs to the eukaryotic RPB7/RPC8 RNA polymerase subunit family.</text>
</comment>
<dbReference type="Gene3D" id="3.30.1490.120">
    <property type="entry name" value="RNA polymerase Rpb7-like, N-terminal domain"/>
    <property type="match status" value="1"/>
</dbReference>
<evidence type="ECO:0008006" key="10">
    <source>
        <dbReference type="Google" id="ProtNLM"/>
    </source>
</evidence>
<accession>A0AAD7UC40</accession>
<sequence>MCFVLATISDSVRVAPHHFARAVEEVLREEIDAKYAGRVVSDVGLCLGAVSIQRSEGLVFPLEGCATYDTTFQQLVFRPFMGEIIVGTIVGSNSSGLVASLEFFEDVTIPRKFLPKPSTYDEAARLWSWKYDDATELHLDIGLEMRIRVKSVNFTRVTAHKRGLQATTTVTEATSNDTPTTPGGYSRVDKFERAVGHASRRPRPWLQHCHVPLIRAAVKLGLQAFIQICAERSADDPAKIAFIP</sequence>
<keyword evidence="5" id="KW-0539">Nucleus</keyword>
<dbReference type="AlphaFoldDB" id="A0AAD7UC40"/>
<dbReference type="Pfam" id="PF08292">
    <property type="entry name" value="RNA_pol_Rbc25"/>
    <property type="match status" value="1"/>
</dbReference>
<protein>
    <recommendedName>
        <fullName evidence="10">DNA-directed RNA polymerase III subunit RPC8</fullName>
    </recommendedName>
</protein>
<organism evidence="8 9">
    <name type="scientific">Chrysophaeum taylorii</name>
    <dbReference type="NCBI Taxonomy" id="2483200"/>
    <lineage>
        <taxon>Eukaryota</taxon>
        <taxon>Sar</taxon>
        <taxon>Stramenopiles</taxon>
        <taxon>Ochrophyta</taxon>
        <taxon>Pelagophyceae</taxon>
        <taxon>Pelagomonadales</taxon>
        <taxon>Pelagomonadaceae</taxon>
        <taxon>Chrysophaeum</taxon>
    </lineage>
</organism>
<reference evidence="8" key="1">
    <citation type="submission" date="2023-01" db="EMBL/GenBank/DDBJ databases">
        <title>Metagenome sequencing of chrysophaentin producing Chrysophaeum taylorii.</title>
        <authorList>
            <person name="Davison J."/>
            <person name="Bewley C."/>
        </authorList>
    </citation>
    <scope>NUCLEOTIDE SEQUENCE</scope>
    <source>
        <strain evidence="8">NIES-1699</strain>
    </source>
</reference>
<dbReference type="InterPro" id="IPR005576">
    <property type="entry name" value="Rpb7-like_N"/>
</dbReference>
<dbReference type="SUPFAM" id="SSF50249">
    <property type="entry name" value="Nucleic acid-binding proteins"/>
    <property type="match status" value="1"/>
</dbReference>
<keyword evidence="9" id="KW-1185">Reference proteome</keyword>
<dbReference type="Gene3D" id="2.40.50.140">
    <property type="entry name" value="Nucleic acid-binding proteins"/>
    <property type="match status" value="1"/>
</dbReference>
<evidence type="ECO:0000256" key="3">
    <source>
        <dbReference type="ARBA" id="ARBA00022478"/>
    </source>
</evidence>
<dbReference type="InterPro" id="IPR013238">
    <property type="entry name" value="RNA_pol_III_Rbc25"/>
</dbReference>
<dbReference type="InterPro" id="IPR012340">
    <property type="entry name" value="NA-bd_OB-fold"/>
</dbReference>
<keyword evidence="4" id="KW-0804">Transcription</keyword>
<name>A0AAD7UC40_9STRA</name>
<evidence type="ECO:0000256" key="4">
    <source>
        <dbReference type="ARBA" id="ARBA00023163"/>
    </source>
</evidence>
<evidence type="ECO:0000313" key="8">
    <source>
        <dbReference type="EMBL" id="KAJ8601555.1"/>
    </source>
</evidence>
<keyword evidence="3" id="KW-0240">DNA-directed RNA polymerase</keyword>
<dbReference type="PANTHER" id="PTHR12709">
    <property type="entry name" value="DNA-DIRECTED RNA POLYMERASE II, III"/>
    <property type="match status" value="1"/>
</dbReference>
<dbReference type="PANTHER" id="PTHR12709:SF1">
    <property type="entry name" value="DNA-DIRECTED RNA POLYMERASE III SUBUNIT RPC8"/>
    <property type="match status" value="1"/>
</dbReference>
<dbReference type="GO" id="GO:0005666">
    <property type="term" value="C:RNA polymerase III complex"/>
    <property type="evidence" value="ECO:0007669"/>
    <property type="project" value="TreeGrafter"/>
</dbReference>
<evidence type="ECO:0000259" key="7">
    <source>
        <dbReference type="Pfam" id="PF08292"/>
    </source>
</evidence>
<gene>
    <name evidence="8" type="ORF">CTAYLR_005239</name>
</gene>
<comment type="subcellular location">
    <subcellularLocation>
        <location evidence="1">Nucleus</location>
    </subcellularLocation>
</comment>
<dbReference type="InterPro" id="IPR036898">
    <property type="entry name" value="RNA_pol_Rpb7-like_N_sf"/>
</dbReference>
<dbReference type="Proteomes" id="UP001230188">
    <property type="component" value="Unassembled WGS sequence"/>
</dbReference>
<feature type="domain" description="RNA polymerase Rpb7-like N-terminal" evidence="6">
    <location>
        <begin position="9"/>
        <end position="48"/>
    </location>
</feature>
<proteinExistence type="inferred from homology"/>
<evidence type="ECO:0000256" key="1">
    <source>
        <dbReference type="ARBA" id="ARBA00004123"/>
    </source>
</evidence>
<feature type="domain" description="RNA polymerase III subunit Rpc25" evidence="7">
    <location>
        <begin position="83"/>
        <end position="170"/>
    </location>
</feature>
<dbReference type="SUPFAM" id="SSF88798">
    <property type="entry name" value="N-terminal, heterodimerisation domain of RBP7 (RpoE)"/>
    <property type="match status" value="1"/>
</dbReference>
<evidence type="ECO:0000256" key="2">
    <source>
        <dbReference type="ARBA" id="ARBA00009307"/>
    </source>
</evidence>
<comment type="caution">
    <text evidence="8">The sequence shown here is derived from an EMBL/GenBank/DDBJ whole genome shotgun (WGS) entry which is preliminary data.</text>
</comment>
<dbReference type="Pfam" id="PF03876">
    <property type="entry name" value="SHS2_Rpb7-N"/>
    <property type="match status" value="1"/>
</dbReference>
<dbReference type="InterPro" id="IPR045113">
    <property type="entry name" value="Rpb7-like"/>
</dbReference>
<dbReference type="EMBL" id="JAQMWT010000421">
    <property type="protein sequence ID" value="KAJ8601555.1"/>
    <property type="molecule type" value="Genomic_DNA"/>
</dbReference>